<dbReference type="OrthoDB" id="9968236at2"/>
<evidence type="ECO:0000313" key="2">
    <source>
        <dbReference type="Proteomes" id="UP000283523"/>
    </source>
</evidence>
<evidence type="ECO:0000313" key="1">
    <source>
        <dbReference type="EMBL" id="RIV25224.1"/>
    </source>
</evidence>
<accession>A0A418MEJ2</accession>
<dbReference type="AlphaFoldDB" id="A0A418MEJ2"/>
<keyword evidence="2" id="KW-1185">Reference proteome</keyword>
<reference evidence="1 2" key="1">
    <citation type="submission" date="2018-08" db="EMBL/GenBank/DDBJ databases">
        <title>Fibrisoma montanum sp. nov., isolated from Danxia mountain soil.</title>
        <authorList>
            <person name="Huang Y."/>
        </authorList>
    </citation>
    <scope>NUCLEOTIDE SEQUENCE [LARGE SCALE GENOMIC DNA]</scope>
    <source>
        <strain evidence="1 2">HYT19</strain>
    </source>
</reference>
<dbReference type="EMBL" id="QXED01000002">
    <property type="protein sequence ID" value="RIV25224.1"/>
    <property type="molecule type" value="Genomic_DNA"/>
</dbReference>
<protein>
    <submittedName>
        <fullName evidence="1">Uncharacterized protein</fullName>
    </submittedName>
</protein>
<comment type="caution">
    <text evidence="1">The sequence shown here is derived from an EMBL/GenBank/DDBJ whole genome shotgun (WGS) entry which is preliminary data.</text>
</comment>
<name>A0A418MEJ2_9BACT</name>
<organism evidence="1 2">
    <name type="scientific">Fibrisoma montanum</name>
    <dbReference type="NCBI Taxonomy" id="2305895"/>
    <lineage>
        <taxon>Bacteria</taxon>
        <taxon>Pseudomonadati</taxon>
        <taxon>Bacteroidota</taxon>
        <taxon>Cytophagia</taxon>
        <taxon>Cytophagales</taxon>
        <taxon>Spirosomataceae</taxon>
        <taxon>Fibrisoma</taxon>
    </lineage>
</organism>
<proteinExistence type="predicted"/>
<sequence>MNLNNYLLLKEENETIVSFKKRLQSFAIANRFTRPAHATYVADRIIQLNLTDKFKSYQRKA</sequence>
<gene>
    <name evidence="1" type="ORF">DYU11_07905</name>
</gene>
<dbReference type="RefSeq" id="WP_119667110.1">
    <property type="nucleotide sequence ID" value="NZ_QXED01000002.1"/>
</dbReference>
<dbReference type="Proteomes" id="UP000283523">
    <property type="component" value="Unassembled WGS sequence"/>
</dbReference>